<dbReference type="AlphaFoldDB" id="A0AAN8KKV7"/>
<dbReference type="EMBL" id="JAGTTL010000040">
    <property type="protein sequence ID" value="KAK6291449.1"/>
    <property type="molecule type" value="Genomic_DNA"/>
</dbReference>
<gene>
    <name evidence="1" type="ORF">J4Q44_G00382150</name>
</gene>
<sequence length="53" mass="5929">MDEDNIVPPCFSVMGPKTFNLLGSLLQPDRTGNKTYGDIVEILKGFFTRTTSY</sequence>
<evidence type="ECO:0000313" key="2">
    <source>
        <dbReference type="Proteomes" id="UP001356427"/>
    </source>
</evidence>
<reference evidence="1 2" key="1">
    <citation type="submission" date="2021-04" db="EMBL/GenBank/DDBJ databases">
        <authorList>
            <person name="De Guttry C."/>
            <person name="Zahm M."/>
            <person name="Klopp C."/>
            <person name="Cabau C."/>
            <person name="Louis A."/>
            <person name="Berthelot C."/>
            <person name="Parey E."/>
            <person name="Roest Crollius H."/>
            <person name="Montfort J."/>
            <person name="Robinson-Rechavi M."/>
            <person name="Bucao C."/>
            <person name="Bouchez O."/>
            <person name="Gislard M."/>
            <person name="Lluch J."/>
            <person name="Milhes M."/>
            <person name="Lampietro C."/>
            <person name="Lopez Roques C."/>
            <person name="Donnadieu C."/>
            <person name="Braasch I."/>
            <person name="Desvignes T."/>
            <person name="Postlethwait J."/>
            <person name="Bobe J."/>
            <person name="Wedekind C."/>
            <person name="Guiguen Y."/>
        </authorList>
    </citation>
    <scope>NUCLEOTIDE SEQUENCE [LARGE SCALE GENOMIC DNA]</scope>
    <source>
        <strain evidence="1">Cs_M1</strain>
        <tissue evidence="1">Blood</tissue>
    </source>
</reference>
<dbReference type="Proteomes" id="UP001356427">
    <property type="component" value="Unassembled WGS sequence"/>
</dbReference>
<name>A0AAN8KKV7_9TELE</name>
<evidence type="ECO:0000313" key="1">
    <source>
        <dbReference type="EMBL" id="KAK6291449.1"/>
    </source>
</evidence>
<accession>A0AAN8KKV7</accession>
<organism evidence="1 2">
    <name type="scientific">Coregonus suidteri</name>
    <dbReference type="NCBI Taxonomy" id="861788"/>
    <lineage>
        <taxon>Eukaryota</taxon>
        <taxon>Metazoa</taxon>
        <taxon>Chordata</taxon>
        <taxon>Craniata</taxon>
        <taxon>Vertebrata</taxon>
        <taxon>Euteleostomi</taxon>
        <taxon>Actinopterygii</taxon>
        <taxon>Neopterygii</taxon>
        <taxon>Teleostei</taxon>
        <taxon>Protacanthopterygii</taxon>
        <taxon>Salmoniformes</taxon>
        <taxon>Salmonidae</taxon>
        <taxon>Coregoninae</taxon>
        <taxon>Coregonus</taxon>
    </lineage>
</organism>
<proteinExistence type="predicted"/>
<comment type="caution">
    <text evidence="1">The sequence shown here is derived from an EMBL/GenBank/DDBJ whole genome shotgun (WGS) entry which is preliminary data.</text>
</comment>
<protein>
    <submittedName>
        <fullName evidence="1">Uncharacterized protein</fullName>
    </submittedName>
</protein>
<keyword evidence="2" id="KW-1185">Reference proteome</keyword>